<dbReference type="CDD" id="cd04301">
    <property type="entry name" value="NAT_SF"/>
    <property type="match status" value="1"/>
</dbReference>
<evidence type="ECO:0000256" key="9">
    <source>
        <dbReference type="ARBA" id="ARBA00023315"/>
    </source>
</evidence>
<comment type="caution">
    <text evidence="14">The sequence shown here is derived from an EMBL/GenBank/DDBJ whole genome shotgun (WGS) entry which is preliminary data.</text>
</comment>
<feature type="compositionally biased region" description="Basic residues" evidence="12">
    <location>
        <begin position="545"/>
        <end position="555"/>
    </location>
</feature>
<keyword evidence="7" id="KW-0808">Transferase</keyword>
<dbReference type="InterPro" id="IPR016181">
    <property type="entry name" value="Acyl_CoA_acyltransferase"/>
</dbReference>
<dbReference type="EC" id="2.3.1.257" evidence="4"/>
<organism evidence="14 15">
    <name type="scientific">Smittium simulii</name>
    <dbReference type="NCBI Taxonomy" id="133385"/>
    <lineage>
        <taxon>Eukaryota</taxon>
        <taxon>Fungi</taxon>
        <taxon>Fungi incertae sedis</taxon>
        <taxon>Zoopagomycota</taxon>
        <taxon>Kickxellomycotina</taxon>
        <taxon>Harpellomycetes</taxon>
        <taxon>Harpellales</taxon>
        <taxon>Legeriomycetaceae</taxon>
        <taxon>Smittium</taxon>
    </lineage>
</organism>
<evidence type="ECO:0000313" key="14">
    <source>
        <dbReference type="EMBL" id="PVU97703.1"/>
    </source>
</evidence>
<evidence type="ECO:0000259" key="13">
    <source>
        <dbReference type="PROSITE" id="PS51186"/>
    </source>
</evidence>
<evidence type="ECO:0000256" key="8">
    <source>
        <dbReference type="ARBA" id="ARBA00023242"/>
    </source>
</evidence>
<dbReference type="InterPro" id="IPR000182">
    <property type="entry name" value="GNAT_dom"/>
</dbReference>
<evidence type="ECO:0000256" key="1">
    <source>
        <dbReference type="ARBA" id="ARBA00004123"/>
    </source>
</evidence>
<dbReference type="InterPro" id="IPR039949">
    <property type="entry name" value="NAA40"/>
</dbReference>
<dbReference type="GO" id="GO:0043998">
    <property type="term" value="F:histone H2A acetyltransferase activity"/>
    <property type="evidence" value="ECO:0007669"/>
    <property type="project" value="InterPro"/>
</dbReference>
<keyword evidence="6" id="KW-0963">Cytoplasm</keyword>
<dbReference type="GO" id="GO:0005634">
    <property type="term" value="C:nucleus"/>
    <property type="evidence" value="ECO:0007669"/>
    <property type="project" value="UniProtKB-SubCell"/>
</dbReference>
<dbReference type="GO" id="GO:0005737">
    <property type="term" value="C:cytoplasm"/>
    <property type="evidence" value="ECO:0007669"/>
    <property type="project" value="UniProtKB-SubCell"/>
</dbReference>
<dbReference type="Gene3D" id="3.40.630.30">
    <property type="match status" value="1"/>
</dbReference>
<evidence type="ECO:0000256" key="5">
    <source>
        <dbReference type="ARBA" id="ARBA00015043"/>
    </source>
</evidence>
<comment type="catalytic activity">
    <reaction evidence="10">
        <text>N-terminal L-seryl-[histone H2A] + acetyl-CoA = N-terminal N(alpha)-acetyl-L-seryl-[histone H2A] + CoA + H(+)</text>
        <dbReference type="Rhea" id="RHEA:50600"/>
        <dbReference type="Rhea" id="RHEA-COMP:12742"/>
        <dbReference type="Rhea" id="RHEA-COMP:12744"/>
        <dbReference type="ChEBI" id="CHEBI:15378"/>
        <dbReference type="ChEBI" id="CHEBI:57287"/>
        <dbReference type="ChEBI" id="CHEBI:57288"/>
        <dbReference type="ChEBI" id="CHEBI:64738"/>
        <dbReference type="ChEBI" id="CHEBI:83690"/>
        <dbReference type="EC" id="2.3.1.257"/>
    </reaction>
</comment>
<dbReference type="AlphaFoldDB" id="A0A2T9YZD9"/>
<dbReference type="SUPFAM" id="SSF55729">
    <property type="entry name" value="Acyl-CoA N-acyltransferases (Nat)"/>
    <property type="match status" value="1"/>
</dbReference>
<dbReference type="Proteomes" id="UP000245383">
    <property type="component" value="Unassembled WGS sequence"/>
</dbReference>
<keyword evidence="8" id="KW-0539">Nucleus</keyword>
<evidence type="ECO:0000256" key="11">
    <source>
        <dbReference type="ARBA" id="ARBA00049524"/>
    </source>
</evidence>
<evidence type="ECO:0000256" key="6">
    <source>
        <dbReference type="ARBA" id="ARBA00022490"/>
    </source>
</evidence>
<proteinExistence type="inferred from homology"/>
<dbReference type="GO" id="GO:1990189">
    <property type="term" value="F:protein N-terminal-serine acetyltransferase activity"/>
    <property type="evidence" value="ECO:0007669"/>
    <property type="project" value="UniProtKB-EC"/>
</dbReference>
<evidence type="ECO:0000256" key="4">
    <source>
        <dbReference type="ARBA" id="ARBA00012950"/>
    </source>
</evidence>
<feature type="region of interest" description="Disordered" evidence="12">
    <location>
        <begin position="509"/>
        <end position="555"/>
    </location>
</feature>
<evidence type="ECO:0000256" key="7">
    <source>
        <dbReference type="ARBA" id="ARBA00022679"/>
    </source>
</evidence>
<accession>A0A2T9YZD9</accession>
<keyword evidence="9" id="KW-0012">Acyltransferase</keyword>
<gene>
    <name evidence="14" type="ORF">BB561_000369</name>
</gene>
<dbReference type="EMBL" id="MBFR01000008">
    <property type="protein sequence ID" value="PVU97703.1"/>
    <property type="molecule type" value="Genomic_DNA"/>
</dbReference>
<sequence>MESEETAKQLEYWEKKLVGKYIQLETESKLLAESEQIIHESLLPKPYRVLGPCSICTMDLRMERLNVNTDDNHMVLYDKLNRWDDSERYAEIFDKDMRFVLIYDIRQTQKTTLVGFAGFNFSFEETASDFEVPVLYCYELQVRGEYRGAGIGQKLIRTLQEFMRKYQMTKLMLTCFTENARAVSFYRREGFESDEISPEWYDDSKEHGYIIMSMENSQQQSNSSDISPINPSDNNGDAQADNVLIQPENNINTSVLINESDSNQKQVIEQSIVVEEPVAVVEKLAVVVEKPVAVVEEPVAAVEEPTVVVEEPTVVVEEPAVVEEPVAVVEEPVAVVEEPVAVVEEPVAVVEEPVAVVEEPVAVVEEPVAVVEEPVAVVEEPVAVVEEPVAVVEEPVAVVEEPVAVVEEPVAVVEEPVAVVEEPESVMVAEPASSEEPIVLNKSAYSEEPVVVENFSTLRNAVDLLQENTDSQINKADDQNVPIMTTFIGESNIKTTDDNYNLHHIKQSPQDSIVPQKLNSPVKPSKEGSKPIIETSKKSLQNSKPTKKKSACVVM</sequence>
<comment type="catalytic activity">
    <reaction evidence="11">
        <text>N-terminal L-seryl-[histone H4] + acetyl-CoA = N-terminal N(alpha)-acetyl-L-seryl-[histone H4] + CoA + H(+)</text>
        <dbReference type="Rhea" id="RHEA:50596"/>
        <dbReference type="Rhea" id="RHEA-COMP:12740"/>
        <dbReference type="Rhea" id="RHEA-COMP:12743"/>
        <dbReference type="ChEBI" id="CHEBI:15378"/>
        <dbReference type="ChEBI" id="CHEBI:57287"/>
        <dbReference type="ChEBI" id="CHEBI:57288"/>
        <dbReference type="ChEBI" id="CHEBI:64738"/>
        <dbReference type="ChEBI" id="CHEBI:83690"/>
        <dbReference type="EC" id="2.3.1.257"/>
    </reaction>
</comment>
<dbReference type="Pfam" id="PF00583">
    <property type="entry name" value="Acetyltransf_1"/>
    <property type="match status" value="1"/>
</dbReference>
<feature type="compositionally biased region" description="Polar residues" evidence="12">
    <location>
        <begin position="509"/>
        <end position="519"/>
    </location>
</feature>
<comment type="subcellular location">
    <subcellularLocation>
        <location evidence="2">Cytoplasm</location>
    </subcellularLocation>
    <subcellularLocation>
        <location evidence="1">Nucleus</location>
    </subcellularLocation>
</comment>
<evidence type="ECO:0000256" key="10">
    <source>
        <dbReference type="ARBA" id="ARBA00047821"/>
    </source>
</evidence>
<dbReference type="PANTHER" id="PTHR20531">
    <property type="entry name" value="N-ALPHA-ACETYLTRANSFERASE 40"/>
    <property type="match status" value="1"/>
</dbReference>
<evidence type="ECO:0000313" key="15">
    <source>
        <dbReference type="Proteomes" id="UP000245383"/>
    </source>
</evidence>
<dbReference type="OrthoDB" id="5598460at2759"/>
<name>A0A2T9YZD9_9FUNG</name>
<evidence type="ECO:0000256" key="3">
    <source>
        <dbReference type="ARBA" id="ARBA00008870"/>
    </source>
</evidence>
<comment type="similarity">
    <text evidence="3">Belongs to the acetyltransferase family. NAA40 subfamily.</text>
</comment>
<dbReference type="GO" id="GO:0010485">
    <property type="term" value="F:histone H4 acetyltransferase activity"/>
    <property type="evidence" value="ECO:0007669"/>
    <property type="project" value="InterPro"/>
</dbReference>
<reference evidence="14 15" key="1">
    <citation type="journal article" date="2018" name="MBio">
        <title>Comparative Genomics Reveals the Core Gene Toolbox for the Fungus-Insect Symbiosis.</title>
        <authorList>
            <person name="Wang Y."/>
            <person name="Stata M."/>
            <person name="Wang W."/>
            <person name="Stajich J.E."/>
            <person name="White M.M."/>
            <person name="Moncalvo J.M."/>
        </authorList>
    </citation>
    <scope>NUCLEOTIDE SEQUENCE [LARGE SCALE GENOMIC DNA]</scope>
    <source>
        <strain evidence="14 15">SWE-8-4</strain>
    </source>
</reference>
<dbReference type="STRING" id="133385.A0A2T9YZD9"/>
<feature type="compositionally biased region" description="Low complexity" evidence="12">
    <location>
        <begin position="216"/>
        <end position="235"/>
    </location>
</feature>
<dbReference type="PROSITE" id="PS51186">
    <property type="entry name" value="GNAT"/>
    <property type="match status" value="1"/>
</dbReference>
<dbReference type="PANTHER" id="PTHR20531:SF1">
    <property type="entry name" value="N-ALPHA-ACETYLTRANSFERASE 40"/>
    <property type="match status" value="1"/>
</dbReference>
<evidence type="ECO:0000256" key="12">
    <source>
        <dbReference type="SAM" id="MobiDB-lite"/>
    </source>
</evidence>
<protein>
    <recommendedName>
        <fullName evidence="5">N-alpha-acetyltransferase 40</fullName>
        <ecNumber evidence="4">2.3.1.257</ecNumber>
    </recommendedName>
</protein>
<evidence type="ECO:0000256" key="2">
    <source>
        <dbReference type="ARBA" id="ARBA00004496"/>
    </source>
</evidence>
<keyword evidence="15" id="KW-1185">Reference proteome</keyword>
<feature type="domain" description="N-acetyltransferase" evidence="13">
    <location>
        <begin position="60"/>
        <end position="215"/>
    </location>
</feature>
<feature type="region of interest" description="Disordered" evidence="12">
    <location>
        <begin position="216"/>
        <end position="240"/>
    </location>
</feature>